<organism evidence="1 2">
    <name type="scientific">Bathymodiolus azoricus thioautotrophic gill symbiont</name>
    <dbReference type="NCBI Taxonomy" id="235205"/>
    <lineage>
        <taxon>Bacteria</taxon>
        <taxon>Pseudomonadati</taxon>
        <taxon>Pseudomonadota</taxon>
        <taxon>Gammaproteobacteria</taxon>
        <taxon>sulfur-oxidizing symbionts</taxon>
    </lineage>
</organism>
<dbReference type="Proteomes" id="UP000198559">
    <property type="component" value="Unassembled WGS sequence"/>
</dbReference>
<dbReference type="EMBL" id="CVUD02000106">
    <property type="protein sequence ID" value="SEH71266.1"/>
    <property type="molecule type" value="Genomic_DNA"/>
</dbReference>
<sequence length="50" mass="5855">MSFIISFFYTFAQCINKCLNYTVLLHRLDRQIFDANIIGVLHEIIGVPHE</sequence>
<evidence type="ECO:0000313" key="2">
    <source>
        <dbReference type="Proteomes" id="UP000198559"/>
    </source>
</evidence>
<protein>
    <submittedName>
        <fullName evidence="1">Uncharacterized protein</fullName>
    </submittedName>
</protein>
<reference evidence="2" key="1">
    <citation type="submission" date="2016-06" db="EMBL/GenBank/DDBJ databases">
        <authorList>
            <person name="Petersen J."/>
            <person name="Sayavedra L."/>
        </authorList>
    </citation>
    <scope>NUCLEOTIDE SEQUENCE [LARGE SCALE GENOMIC DNA]</scope>
    <source>
        <strain evidence="2">BazSymB</strain>
    </source>
</reference>
<name>A0A1H6KHD2_9GAMM</name>
<proteinExistence type="predicted"/>
<dbReference type="AlphaFoldDB" id="A0A1H6KHD2"/>
<accession>A0A1H6KHD2</accession>
<gene>
    <name evidence="1" type="ORF">BAZSYMB_SCAFFOLD00048_4</name>
</gene>
<evidence type="ECO:0000313" key="1">
    <source>
        <dbReference type="EMBL" id="SEH71266.1"/>
    </source>
</evidence>